<dbReference type="GO" id="GO:0022857">
    <property type="term" value="F:transmembrane transporter activity"/>
    <property type="evidence" value="ECO:0007669"/>
    <property type="project" value="TreeGrafter"/>
</dbReference>
<dbReference type="GO" id="GO:0016887">
    <property type="term" value="F:ATP hydrolysis activity"/>
    <property type="evidence" value="ECO:0007669"/>
    <property type="project" value="InterPro"/>
</dbReference>
<dbReference type="InterPro" id="IPR017911">
    <property type="entry name" value="MacB-like_ATP-bd"/>
</dbReference>
<dbReference type="InterPro" id="IPR015854">
    <property type="entry name" value="ABC_transpr_LolD-like"/>
</dbReference>
<evidence type="ECO:0000313" key="5">
    <source>
        <dbReference type="EMBL" id="QUC11894.1"/>
    </source>
</evidence>
<evidence type="ECO:0000313" key="6">
    <source>
        <dbReference type="Proteomes" id="UP000677180"/>
    </source>
</evidence>
<dbReference type="FunFam" id="3.40.50.300:FF:000032">
    <property type="entry name" value="Export ABC transporter ATP-binding protein"/>
    <property type="match status" value="1"/>
</dbReference>
<dbReference type="InterPro" id="IPR003593">
    <property type="entry name" value="AAA+_ATPase"/>
</dbReference>
<dbReference type="Gene3D" id="3.40.50.300">
    <property type="entry name" value="P-loop containing nucleotide triphosphate hydrolases"/>
    <property type="match status" value="1"/>
</dbReference>
<organism evidence="5 6">
    <name type="scientific">Arachnia propionica</name>
    <dbReference type="NCBI Taxonomy" id="1750"/>
    <lineage>
        <taxon>Bacteria</taxon>
        <taxon>Bacillati</taxon>
        <taxon>Actinomycetota</taxon>
        <taxon>Actinomycetes</taxon>
        <taxon>Propionibacteriales</taxon>
        <taxon>Propionibacteriaceae</taxon>
        <taxon>Arachnia</taxon>
    </lineage>
</organism>
<keyword evidence="3 5" id="KW-0067">ATP-binding</keyword>
<dbReference type="InterPro" id="IPR003439">
    <property type="entry name" value="ABC_transporter-like_ATP-bd"/>
</dbReference>
<sequence>MAQQVKETIMPTITLDCTEITKTYTTTDPPTQVLHGVDLQVPEGEFLVIMGASGSGKSTLLYNISGMDRPTAGTVRLEGRELTGLSDKEMSRVRLTRMGFVFQQAYFLSNLTIRDNVLLPALKADPRRAGEAASRVDALLDRFGIGHVKQHGITEVSGGQLQRASICRALAGEPAIVFADEPTGALNSSMTAEVMDALSGVHAEGRTIVMVTHDPACAARADRVVYLRDGRLVDSRSMERWHPEQATQREDDLLAWLRGLGF</sequence>
<dbReference type="PROSITE" id="PS50893">
    <property type="entry name" value="ABC_TRANSPORTER_2"/>
    <property type="match status" value="1"/>
</dbReference>
<dbReference type="AlphaFoldDB" id="A0AB37I866"/>
<evidence type="ECO:0000256" key="2">
    <source>
        <dbReference type="ARBA" id="ARBA00022741"/>
    </source>
</evidence>
<dbReference type="Proteomes" id="UP000677180">
    <property type="component" value="Chromosome"/>
</dbReference>
<dbReference type="SMART" id="SM00382">
    <property type="entry name" value="AAA"/>
    <property type="match status" value="1"/>
</dbReference>
<dbReference type="EMBL" id="CP072385">
    <property type="protein sequence ID" value="QUC11894.1"/>
    <property type="molecule type" value="Genomic_DNA"/>
</dbReference>
<keyword evidence="2" id="KW-0547">Nucleotide-binding</keyword>
<dbReference type="InterPro" id="IPR027417">
    <property type="entry name" value="P-loop_NTPase"/>
</dbReference>
<dbReference type="GO" id="GO:0005524">
    <property type="term" value="F:ATP binding"/>
    <property type="evidence" value="ECO:0007669"/>
    <property type="project" value="UniProtKB-KW"/>
</dbReference>
<feature type="domain" description="ABC transporter" evidence="4">
    <location>
        <begin position="15"/>
        <end position="254"/>
    </location>
</feature>
<name>A0AB37I866_9ACTN</name>
<accession>A0AB37I866</accession>
<dbReference type="GO" id="GO:0098796">
    <property type="term" value="C:membrane protein complex"/>
    <property type="evidence" value="ECO:0007669"/>
    <property type="project" value="UniProtKB-ARBA"/>
</dbReference>
<dbReference type="SUPFAM" id="SSF52540">
    <property type="entry name" value="P-loop containing nucleoside triphosphate hydrolases"/>
    <property type="match status" value="1"/>
</dbReference>
<dbReference type="InterPro" id="IPR017871">
    <property type="entry name" value="ABC_transporter-like_CS"/>
</dbReference>
<dbReference type="PANTHER" id="PTHR24220">
    <property type="entry name" value="IMPORT ATP-BINDING PROTEIN"/>
    <property type="match status" value="1"/>
</dbReference>
<protein>
    <submittedName>
        <fullName evidence="5">ABC transporter ATP-binding protein</fullName>
    </submittedName>
</protein>
<keyword evidence="1" id="KW-0813">Transport</keyword>
<reference evidence="5" key="1">
    <citation type="submission" date="2021-03" db="EMBL/GenBank/DDBJ databases">
        <title>Human Oral Microbial Genomes.</title>
        <authorList>
            <person name="Johnston C.D."/>
            <person name="Chen T."/>
            <person name="Dewhirst F.E."/>
        </authorList>
    </citation>
    <scope>NUCLEOTIDE SEQUENCE</scope>
    <source>
        <strain evidence="5">F0714</strain>
    </source>
</reference>
<evidence type="ECO:0000256" key="3">
    <source>
        <dbReference type="ARBA" id="ARBA00022840"/>
    </source>
</evidence>
<evidence type="ECO:0000259" key="4">
    <source>
        <dbReference type="PROSITE" id="PS50893"/>
    </source>
</evidence>
<dbReference type="CDD" id="cd03255">
    <property type="entry name" value="ABC_MJ0796_LolCDE_FtsE"/>
    <property type="match status" value="1"/>
</dbReference>
<dbReference type="PROSITE" id="PS00211">
    <property type="entry name" value="ABC_TRANSPORTER_1"/>
    <property type="match status" value="1"/>
</dbReference>
<gene>
    <name evidence="5" type="ORF">J5A53_04150</name>
</gene>
<dbReference type="PANTHER" id="PTHR24220:SF685">
    <property type="entry name" value="ABC TRANSPORTER RELATED"/>
    <property type="match status" value="1"/>
</dbReference>
<proteinExistence type="predicted"/>
<dbReference type="GO" id="GO:0005886">
    <property type="term" value="C:plasma membrane"/>
    <property type="evidence" value="ECO:0007669"/>
    <property type="project" value="TreeGrafter"/>
</dbReference>
<dbReference type="Pfam" id="PF00005">
    <property type="entry name" value="ABC_tran"/>
    <property type="match status" value="1"/>
</dbReference>
<evidence type="ECO:0000256" key="1">
    <source>
        <dbReference type="ARBA" id="ARBA00022448"/>
    </source>
</evidence>